<gene>
    <name evidence="8" type="ORF">UFOPK3268_00388</name>
    <name evidence="9" type="ORF">UFOPK3752_00436</name>
    <name evidence="10" type="ORF">UFOPK4150_00669</name>
</gene>
<feature type="transmembrane region" description="Helical" evidence="6">
    <location>
        <begin position="229"/>
        <end position="247"/>
    </location>
</feature>
<dbReference type="GO" id="GO:0005886">
    <property type="term" value="C:plasma membrane"/>
    <property type="evidence" value="ECO:0007669"/>
    <property type="project" value="TreeGrafter"/>
</dbReference>
<evidence type="ECO:0000256" key="4">
    <source>
        <dbReference type="ARBA" id="ARBA00023004"/>
    </source>
</evidence>
<feature type="transmembrane region" description="Helical" evidence="6">
    <location>
        <begin position="170"/>
        <end position="192"/>
    </location>
</feature>
<evidence type="ECO:0000259" key="7">
    <source>
        <dbReference type="PROSITE" id="PS51379"/>
    </source>
</evidence>
<keyword evidence="2" id="KW-0479">Metal-binding</keyword>
<protein>
    <submittedName>
        <fullName evidence="8">Unannotated protein</fullName>
    </submittedName>
</protein>
<feature type="transmembrane region" description="Helical" evidence="6">
    <location>
        <begin position="125"/>
        <end position="149"/>
    </location>
</feature>
<dbReference type="EMBL" id="CAFBND010000011">
    <property type="protein sequence ID" value="CAB4931151.1"/>
    <property type="molecule type" value="Genomic_DNA"/>
</dbReference>
<dbReference type="InterPro" id="IPR036197">
    <property type="entry name" value="NarG-like_sf"/>
</dbReference>
<dbReference type="InterPro" id="IPR017900">
    <property type="entry name" value="4Fe4S_Fe_S_CS"/>
</dbReference>
<keyword evidence="5" id="KW-0411">Iron-sulfur</keyword>
<evidence type="ECO:0000256" key="2">
    <source>
        <dbReference type="ARBA" id="ARBA00022723"/>
    </source>
</evidence>
<feature type="transmembrane region" description="Helical" evidence="6">
    <location>
        <begin position="204"/>
        <end position="222"/>
    </location>
</feature>
<dbReference type="PROSITE" id="PS51379">
    <property type="entry name" value="4FE4S_FER_2"/>
    <property type="match status" value="2"/>
</dbReference>
<dbReference type="InterPro" id="IPR004017">
    <property type="entry name" value="Cys_rich_dom"/>
</dbReference>
<keyword evidence="1" id="KW-0004">4Fe-4S</keyword>
<dbReference type="SUPFAM" id="SSF103501">
    <property type="entry name" value="Respiratory nitrate reductase 1 gamma chain"/>
    <property type="match status" value="1"/>
</dbReference>
<name>A0A6J7BTJ9_9ZZZZ</name>
<dbReference type="GO" id="GO:0051539">
    <property type="term" value="F:4 iron, 4 sulfur cluster binding"/>
    <property type="evidence" value="ECO:0007669"/>
    <property type="project" value="UniProtKB-KW"/>
</dbReference>
<dbReference type="AlphaFoldDB" id="A0A6J7BTJ9"/>
<evidence type="ECO:0000256" key="3">
    <source>
        <dbReference type="ARBA" id="ARBA00023002"/>
    </source>
</evidence>
<accession>A0A6J7BTJ9</accession>
<evidence type="ECO:0000256" key="6">
    <source>
        <dbReference type="SAM" id="Phobius"/>
    </source>
</evidence>
<dbReference type="PANTHER" id="PTHR43255">
    <property type="entry name" value="IRON-SULFUR-BINDING OXIDOREDUCTASE FADF-RELATED-RELATED"/>
    <property type="match status" value="1"/>
</dbReference>
<feature type="domain" description="4Fe-4S ferredoxin-type" evidence="7">
    <location>
        <begin position="398"/>
        <end position="430"/>
    </location>
</feature>
<dbReference type="EMBL" id="CAFBPU010000010">
    <property type="protein sequence ID" value="CAB5027652.1"/>
    <property type="molecule type" value="Genomic_DNA"/>
</dbReference>
<dbReference type="InterPro" id="IPR009051">
    <property type="entry name" value="Helical_ferredxn"/>
</dbReference>
<dbReference type="GO" id="GO:0016491">
    <property type="term" value="F:oxidoreductase activity"/>
    <property type="evidence" value="ECO:0007669"/>
    <property type="project" value="UniProtKB-KW"/>
</dbReference>
<dbReference type="Pfam" id="PF13187">
    <property type="entry name" value="Fer4_9"/>
    <property type="match status" value="1"/>
</dbReference>
<keyword evidence="6" id="KW-0472">Membrane</keyword>
<organism evidence="8">
    <name type="scientific">freshwater metagenome</name>
    <dbReference type="NCBI Taxonomy" id="449393"/>
    <lineage>
        <taxon>unclassified sequences</taxon>
        <taxon>metagenomes</taxon>
        <taxon>ecological metagenomes</taxon>
    </lineage>
</organism>
<feature type="transmembrane region" description="Helical" evidence="6">
    <location>
        <begin position="20"/>
        <end position="42"/>
    </location>
</feature>
<dbReference type="SUPFAM" id="SSF46548">
    <property type="entry name" value="alpha-helical ferredoxin"/>
    <property type="match status" value="1"/>
</dbReference>
<dbReference type="PANTHER" id="PTHR43255:SF1">
    <property type="entry name" value="IRON-SULFUR-BINDING OXIDOREDUCTASE FADF-RELATED"/>
    <property type="match status" value="1"/>
</dbReference>
<feature type="domain" description="4Fe-4S ferredoxin-type" evidence="7">
    <location>
        <begin position="303"/>
        <end position="330"/>
    </location>
</feature>
<dbReference type="Pfam" id="PF02754">
    <property type="entry name" value="CCG"/>
    <property type="match status" value="2"/>
</dbReference>
<dbReference type="PROSITE" id="PS00198">
    <property type="entry name" value="4FE4S_FER_1"/>
    <property type="match status" value="1"/>
</dbReference>
<evidence type="ECO:0000256" key="5">
    <source>
        <dbReference type="ARBA" id="ARBA00023014"/>
    </source>
</evidence>
<evidence type="ECO:0000313" key="9">
    <source>
        <dbReference type="EMBL" id="CAB4931151.1"/>
    </source>
</evidence>
<keyword evidence="4" id="KW-0408">Iron</keyword>
<reference evidence="8" key="1">
    <citation type="submission" date="2020-05" db="EMBL/GenBank/DDBJ databases">
        <authorList>
            <person name="Chiriac C."/>
            <person name="Salcher M."/>
            <person name="Ghai R."/>
            <person name="Kavagutti S V."/>
        </authorList>
    </citation>
    <scope>NUCLEOTIDE SEQUENCE</scope>
</reference>
<evidence type="ECO:0000313" key="8">
    <source>
        <dbReference type="EMBL" id="CAB4847259.1"/>
    </source>
</evidence>
<keyword evidence="6" id="KW-0812">Transmembrane</keyword>
<proteinExistence type="predicted"/>
<sequence length="740" mass="80740">MRSLSTLANDVADLTPLSEVHLTVRLVLGILLTVAALGLAAWRSNRIFQVVTSGQPAVGRTDAKGIRLQAELVEVLGQRKLLKWSVPGVAHFMTFWGFLVLGLTIIEGFGSLLDPNFHIPLVGTWSIIGFLEDVFGVLVLVGLVVFTAIRIKRNPHRIGRKSRFYGSHTGGAWMILGFIAAIVITLFIYRGAQINTGTFPFDSGAFVSEGVGALLAPLTIVANQWIETAFILGSLGMVLATTILVLYSKHMHIFIAPMNVAFSRRPNGLGPLLPMYSGSVKIDFEDPDDDAIFGRGSIEDFTWKGNLDLATCTECGRCQSQCPAWNTDKPLSPKLLIMDLRDNLFAQAPYLVAKNNPTYLASPGVGKASTPVPVEITSYSQEVQDAHARPLVGSRENDNAVIDEDVLWSCTMCGACVNQCPVDIEHIDHIADMRRNRVMIESQFPQELAGLFKNVENKGNPWGMNASLRNAWITEVDFEVRVFGAEGEDAIPDDVDYLFWVGCAGAFEDRAKRTTKAVAELLNLAGVQFMVLGEGETCTGDPARRAGNEFLFQMQAMQNVEVLNEIKAKKIVVTCPHCLNTLGREYPQLGGNYEVVHHTQLLSSLVKDGRLTPVTPVEGGVTYHDPCYLGRHNKVYTPPRELLTSLPGLTLTEMERSADRSFCCGAGGARMWMEERLGTRINLNRTDEALGTGAAKIAVACPFCSVMLNDGVTNRSQGKDAPLAEVVDVATLLLGSVRTS</sequence>
<dbReference type="Gene3D" id="1.20.950.20">
    <property type="entry name" value="Transmembrane di-heme cytochromes, Chain C"/>
    <property type="match status" value="1"/>
</dbReference>
<keyword evidence="3" id="KW-0560">Oxidoreductase</keyword>
<evidence type="ECO:0000313" key="10">
    <source>
        <dbReference type="EMBL" id="CAB5027652.1"/>
    </source>
</evidence>
<dbReference type="Gene3D" id="1.10.1060.10">
    <property type="entry name" value="Alpha-helical ferredoxin"/>
    <property type="match status" value="1"/>
</dbReference>
<feature type="transmembrane region" description="Helical" evidence="6">
    <location>
        <begin position="89"/>
        <end position="113"/>
    </location>
</feature>
<dbReference type="InterPro" id="IPR051460">
    <property type="entry name" value="HdrC_iron-sulfur_subunit"/>
</dbReference>
<evidence type="ECO:0000256" key="1">
    <source>
        <dbReference type="ARBA" id="ARBA00022485"/>
    </source>
</evidence>
<dbReference type="EMBL" id="CAFBIZ010000031">
    <property type="protein sequence ID" value="CAB4847259.1"/>
    <property type="molecule type" value="Genomic_DNA"/>
</dbReference>
<dbReference type="GO" id="GO:0046872">
    <property type="term" value="F:metal ion binding"/>
    <property type="evidence" value="ECO:0007669"/>
    <property type="project" value="UniProtKB-KW"/>
</dbReference>
<dbReference type="InterPro" id="IPR017896">
    <property type="entry name" value="4Fe4S_Fe-S-bd"/>
</dbReference>
<keyword evidence="6" id="KW-1133">Transmembrane helix</keyword>